<evidence type="ECO:0000256" key="3">
    <source>
        <dbReference type="ARBA" id="ARBA00023163"/>
    </source>
</evidence>
<feature type="domain" description="HTH rpiR-type" evidence="4">
    <location>
        <begin position="1"/>
        <end position="77"/>
    </location>
</feature>
<proteinExistence type="predicted"/>
<dbReference type="RefSeq" id="WP_148622678.1">
    <property type="nucleotide sequence ID" value="NZ_SDGZ01000014.1"/>
</dbReference>
<evidence type="ECO:0000313" key="6">
    <source>
        <dbReference type="Proteomes" id="UP000371977"/>
    </source>
</evidence>
<dbReference type="CDD" id="cd05013">
    <property type="entry name" value="SIS_RpiR"/>
    <property type="match status" value="1"/>
</dbReference>
<dbReference type="GO" id="GO:0003677">
    <property type="term" value="F:DNA binding"/>
    <property type="evidence" value="ECO:0007669"/>
    <property type="project" value="UniProtKB-KW"/>
</dbReference>
<dbReference type="Gene3D" id="3.40.50.10490">
    <property type="entry name" value="Glucose-6-phosphate isomerase like protein, domain 1"/>
    <property type="match status" value="1"/>
</dbReference>
<dbReference type="InterPro" id="IPR035472">
    <property type="entry name" value="RpiR-like_SIS"/>
</dbReference>
<dbReference type="PANTHER" id="PTHR30514">
    <property type="entry name" value="GLUCOKINASE"/>
    <property type="match status" value="1"/>
</dbReference>
<gene>
    <name evidence="5" type="ORF">ESZ50_06010</name>
</gene>
<dbReference type="AlphaFoldDB" id="A0A6C2C7W0"/>
<dbReference type="InterPro" id="IPR047640">
    <property type="entry name" value="RpiR-like"/>
</dbReference>
<dbReference type="EMBL" id="SDGZ01000014">
    <property type="protein sequence ID" value="TYC49686.1"/>
    <property type="molecule type" value="Genomic_DNA"/>
</dbReference>
<protein>
    <submittedName>
        <fullName evidence="5">MurR/RpiR family transcriptional regulator</fullName>
    </submittedName>
</protein>
<keyword evidence="2" id="KW-0238">DNA-binding</keyword>
<dbReference type="SUPFAM" id="SSF53697">
    <property type="entry name" value="SIS domain"/>
    <property type="match status" value="1"/>
</dbReference>
<evidence type="ECO:0000256" key="2">
    <source>
        <dbReference type="ARBA" id="ARBA00023125"/>
    </source>
</evidence>
<dbReference type="PANTHER" id="PTHR30514:SF10">
    <property type="entry name" value="MURR_RPIR FAMILY TRANSCRIPTIONAL REGULATOR"/>
    <property type="match status" value="1"/>
</dbReference>
<sequence>MDFFEVVRDHLNSLSNNEQDLLDYVVKHMNEIQGMTIREAATATFTSTATFLRFVKKIGFSGYSEFVTVIKYTALNQVQERKPNFSEEQIDYREAYLANIYESVRVIPIEKLNRITTKLAEHPDIYLFAKGISKHAAEYVNYIYSMAGFNVNFPSDFDYRGLAVKQVRSESLVFILTYDGNDPEWLQMLNDFECQKVQPMIVSITESNNNTLQSLSALNFYIFTDALNLNAHNVSSRISSVAIMELLLYQYIENFGNRDFHFKEQV</sequence>
<dbReference type="Pfam" id="PF01380">
    <property type="entry name" value="SIS"/>
    <property type="match status" value="1"/>
</dbReference>
<keyword evidence="1" id="KW-0805">Transcription regulation</keyword>
<dbReference type="GO" id="GO:1901135">
    <property type="term" value="P:carbohydrate derivative metabolic process"/>
    <property type="evidence" value="ECO:0007669"/>
    <property type="project" value="InterPro"/>
</dbReference>
<dbReference type="Gene3D" id="1.10.10.10">
    <property type="entry name" value="Winged helix-like DNA-binding domain superfamily/Winged helix DNA-binding domain"/>
    <property type="match status" value="1"/>
</dbReference>
<keyword evidence="3" id="KW-0804">Transcription</keyword>
<dbReference type="GO" id="GO:0003700">
    <property type="term" value="F:DNA-binding transcription factor activity"/>
    <property type="evidence" value="ECO:0007669"/>
    <property type="project" value="InterPro"/>
</dbReference>
<evidence type="ECO:0000259" key="4">
    <source>
        <dbReference type="PROSITE" id="PS51071"/>
    </source>
</evidence>
<dbReference type="Proteomes" id="UP000371977">
    <property type="component" value="Unassembled WGS sequence"/>
</dbReference>
<dbReference type="InterPro" id="IPR001347">
    <property type="entry name" value="SIS_dom"/>
</dbReference>
<dbReference type="GO" id="GO:0097367">
    <property type="term" value="F:carbohydrate derivative binding"/>
    <property type="evidence" value="ECO:0007669"/>
    <property type="project" value="InterPro"/>
</dbReference>
<reference evidence="5 6" key="1">
    <citation type="submission" date="2019-01" db="EMBL/GenBank/DDBJ databases">
        <title>Weissella sp. nov., a novel lactic acid bacterium isolated from animal feces.</title>
        <authorList>
            <person name="Wang L.-T."/>
        </authorList>
    </citation>
    <scope>NUCLEOTIDE SEQUENCE [LARGE SCALE GENOMIC DNA]</scope>
    <source>
        <strain evidence="5 6">8H-2</strain>
    </source>
</reference>
<dbReference type="Pfam" id="PF01418">
    <property type="entry name" value="HTH_6"/>
    <property type="match status" value="1"/>
</dbReference>
<dbReference type="PROSITE" id="PS51071">
    <property type="entry name" value="HTH_RPIR"/>
    <property type="match status" value="1"/>
</dbReference>
<organism evidence="5 6">
    <name type="scientific">Weissella muntiaci</name>
    <dbReference type="NCBI Taxonomy" id="2508881"/>
    <lineage>
        <taxon>Bacteria</taxon>
        <taxon>Bacillati</taxon>
        <taxon>Bacillota</taxon>
        <taxon>Bacilli</taxon>
        <taxon>Lactobacillales</taxon>
        <taxon>Lactobacillaceae</taxon>
        <taxon>Weissella</taxon>
    </lineage>
</organism>
<dbReference type="SUPFAM" id="SSF46689">
    <property type="entry name" value="Homeodomain-like"/>
    <property type="match status" value="1"/>
</dbReference>
<dbReference type="InterPro" id="IPR009057">
    <property type="entry name" value="Homeodomain-like_sf"/>
</dbReference>
<keyword evidence="6" id="KW-1185">Reference proteome</keyword>
<accession>A0A6C2C7W0</accession>
<evidence type="ECO:0000313" key="5">
    <source>
        <dbReference type="EMBL" id="TYC49686.1"/>
    </source>
</evidence>
<name>A0A6C2C7W0_9LACO</name>
<comment type="caution">
    <text evidence="5">The sequence shown here is derived from an EMBL/GenBank/DDBJ whole genome shotgun (WGS) entry which is preliminary data.</text>
</comment>
<dbReference type="InterPro" id="IPR036388">
    <property type="entry name" value="WH-like_DNA-bd_sf"/>
</dbReference>
<dbReference type="InterPro" id="IPR000281">
    <property type="entry name" value="HTH_RpiR"/>
</dbReference>
<evidence type="ECO:0000256" key="1">
    <source>
        <dbReference type="ARBA" id="ARBA00023015"/>
    </source>
</evidence>
<dbReference type="OrthoDB" id="1648815at2"/>
<dbReference type="InterPro" id="IPR046348">
    <property type="entry name" value="SIS_dom_sf"/>
</dbReference>